<dbReference type="PANTHER" id="PTHR33371:SF4">
    <property type="entry name" value="INTERMEMBRANE PHOSPHOLIPID TRANSPORT SYSTEM BINDING PROTEIN MLAD"/>
    <property type="match status" value="1"/>
</dbReference>
<dbReference type="PANTHER" id="PTHR33371">
    <property type="entry name" value="INTERMEMBRANE PHOSPHOLIPID TRANSPORT SYSTEM BINDING PROTEIN MLAD-RELATED"/>
    <property type="match status" value="1"/>
</dbReference>
<proteinExistence type="predicted"/>
<dbReference type="EMBL" id="CP106735">
    <property type="protein sequence ID" value="UXX78391.1"/>
    <property type="molecule type" value="Genomic_DNA"/>
</dbReference>
<gene>
    <name evidence="3" type="ORF">N7E81_13600</name>
</gene>
<feature type="transmembrane region" description="Helical" evidence="1">
    <location>
        <begin position="7"/>
        <end position="25"/>
    </location>
</feature>
<dbReference type="Pfam" id="PF02470">
    <property type="entry name" value="MlaD"/>
    <property type="match status" value="1"/>
</dbReference>
<keyword evidence="1" id="KW-0472">Membrane</keyword>
<organism evidence="3 4">
    <name type="scientific">Reichenbachiella carrageenanivorans</name>
    <dbReference type="NCBI Taxonomy" id="2979869"/>
    <lineage>
        <taxon>Bacteria</taxon>
        <taxon>Pseudomonadati</taxon>
        <taxon>Bacteroidota</taxon>
        <taxon>Cytophagia</taxon>
        <taxon>Cytophagales</taxon>
        <taxon>Reichenbachiellaceae</taxon>
        <taxon>Reichenbachiella</taxon>
    </lineage>
</organism>
<feature type="domain" description="Mce/MlaD" evidence="2">
    <location>
        <begin position="34"/>
        <end position="109"/>
    </location>
</feature>
<evidence type="ECO:0000313" key="3">
    <source>
        <dbReference type="EMBL" id="UXX78391.1"/>
    </source>
</evidence>
<keyword evidence="4" id="KW-1185">Reference proteome</keyword>
<accession>A0ABY6CWU0</accession>
<dbReference type="RefSeq" id="WP_263050137.1">
    <property type="nucleotide sequence ID" value="NZ_CP106735.1"/>
</dbReference>
<keyword evidence="1" id="KW-0812">Transmembrane</keyword>
<sequence>MSKEVKVGLFAIISGAILYFGFNFLKGQNFFSPTNKYYVLYKNIDGLNVSNPVIVNGFAVGRVSSIGILQQMDNKIIVELDVDEKVILGDSTVAQLTNSDFLGSKAILLEIGDLSKPLESGDTLKSDIDKGLAALFESAEPITSNLTVTIRRVNEILLGMEGAGEEIKEVLTSLNTTLKGVNMFVRQNNSNLKQTLEGVNVLLANINTKVDMLEPVLNQADSTLNMVQNLPIDSAINSLNGTLAQLTLMIEDINAGKGSVGKMLKEDSLYNNLNKTIEDLDRLLIHFDENPKHFLGPLAKSKKKIEKDRAEEAAKDE</sequence>
<dbReference type="InterPro" id="IPR003399">
    <property type="entry name" value="Mce/MlaD"/>
</dbReference>
<protein>
    <submittedName>
        <fullName evidence="3">MlaD family protein</fullName>
    </submittedName>
</protein>
<reference evidence="3" key="1">
    <citation type="submission" date="2022-10" db="EMBL/GenBank/DDBJ databases">
        <title>Comparative genomics and taxonomic characterization of three novel marine species of genus Reichenbachiella exhibiting antioxidant and polysaccharide degradation activities.</title>
        <authorList>
            <person name="Muhammad N."/>
            <person name="Lee Y.-J."/>
            <person name="Ko J."/>
            <person name="Kim S.-G."/>
        </authorList>
    </citation>
    <scope>NUCLEOTIDE SEQUENCE</scope>
    <source>
        <strain evidence="3">Wsw4-B4</strain>
    </source>
</reference>
<keyword evidence="1" id="KW-1133">Transmembrane helix</keyword>
<dbReference type="Proteomes" id="UP001062165">
    <property type="component" value="Chromosome"/>
</dbReference>
<dbReference type="InterPro" id="IPR052336">
    <property type="entry name" value="MlaD_Phospholipid_Transporter"/>
</dbReference>
<evidence type="ECO:0000256" key="1">
    <source>
        <dbReference type="SAM" id="Phobius"/>
    </source>
</evidence>
<name>A0ABY6CWU0_9BACT</name>
<evidence type="ECO:0000313" key="4">
    <source>
        <dbReference type="Proteomes" id="UP001062165"/>
    </source>
</evidence>
<evidence type="ECO:0000259" key="2">
    <source>
        <dbReference type="Pfam" id="PF02470"/>
    </source>
</evidence>